<dbReference type="GeneID" id="81362566"/>
<dbReference type="Proteomes" id="UP001149074">
    <property type="component" value="Unassembled WGS sequence"/>
</dbReference>
<reference evidence="2" key="1">
    <citation type="submission" date="2022-11" db="EMBL/GenBank/DDBJ databases">
        <authorList>
            <person name="Petersen C."/>
        </authorList>
    </citation>
    <scope>NUCLEOTIDE SEQUENCE</scope>
    <source>
        <strain evidence="2">IBT 30761</strain>
    </source>
</reference>
<evidence type="ECO:0000313" key="3">
    <source>
        <dbReference type="Proteomes" id="UP001149074"/>
    </source>
</evidence>
<dbReference type="AlphaFoldDB" id="A0A9W9EHT6"/>
<name>A0A9W9EHT6_9EURO</name>
<proteinExistence type="predicted"/>
<dbReference type="EMBL" id="JAPQKI010000011">
    <property type="protein sequence ID" value="KAJ5082053.1"/>
    <property type="molecule type" value="Genomic_DNA"/>
</dbReference>
<feature type="compositionally biased region" description="Acidic residues" evidence="1">
    <location>
        <begin position="228"/>
        <end position="240"/>
    </location>
</feature>
<dbReference type="RefSeq" id="XP_056468575.1">
    <property type="nucleotide sequence ID" value="XM_056623587.1"/>
</dbReference>
<comment type="caution">
    <text evidence="2">The sequence shown here is derived from an EMBL/GenBank/DDBJ whole genome shotgun (WGS) entry which is preliminary data.</text>
</comment>
<keyword evidence="3" id="KW-1185">Reference proteome</keyword>
<reference evidence="2" key="2">
    <citation type="journal article" date="2023" name="IMA Fungus">
        <title>Comparative genomic study of the Penicillium genus elucidates a diverse pangenome and 15 lateral gene transfer events.</title>
        <authorList>
            <person name="Petersen C."/>
            <person name="Sorensen T."/>
            <person name="Nielsen M.R."/>
            <person name="Sondergaard T.E."/>
            <person name="Sorensen J.L."/>
            <person name="Fitzpatrick D.A."/>
            <person name="Frisvad J.C."/>
            <person name="Nielsen K.L."/>
        </authorList>
    </citation>
    <scope>NUCLEOTIDE SEQUENCE</scope>
    <source>
        <strain evidence="2">IBT 30761</strain>
    </source>
</reference>
<protein>
    <submittedName>
        <fullName evidence="2">Uncharacterized protein</fullName>
    </submittedName>
</protein>
<evidence type="ECO:0000313" key="2">
    <source>
        <dbReference type="EMBL" id="KAJ5082053.1"/>
    </source>
</evidence>
<dbReference type="OrthoDB" id="5578001at2759"/>
<evidence type="ECO:0000256" key="1">
    <source>
        <dbReference type="SAM" id="MobiDB-lite"/>
    </source>
</evidence>
<feature type="region of interest" description="Disordered" evidence="1">
    <location>
        <begin position="185"/>
        <end position="305"/>
    </location>
</feature>
<sequence length="559" mass="61648">MEELSLFHSRRESATAPGLPLFFSLSRLPQIPKSQLLIMVELISPPDPRALLPPLLACLPTAFVSPRPPPALLPLLSPILRQRIQVLTSLSTSPDESWLRLLCWDAAKAERLQSIVDGATFEPHPVSGEIELTDDLPVTYKRIDDETLRALVTLPEYSLAVIYLWCPTDENGRGWRVAELLPREGPTDDEKTWASSIGEADSQEKERLLAEVLEEKEEKNNSQNDPAKDDEDDDDDDDDYWAQYDATPGQTPKVKTPAPGASSTHGPSGLSEASYFNQYGNLQPAMDNHDPAEEQPEVGPSSLNGDTLANLLRRQEAAFALNHPRPASTSSSSSDAIAKLEQHAESQSTYEVGVKQHISTSVKSLFRLAKATGMSRADFQSLVQTEVELLNVTDDDITTFYAILTTTKLSSLTRVAKHYKYKNENEITALDAGGVSDESDGVLEAGFSENTSGTDTQVTVLFQRELSAKDPWHGDADTDDYLNNIEISFSGTTGTFDFSERAAGVLGLGRRLVVDFDIPENDLCLFRDMLRRVVTWGVPSQVPKLEGVLVGFQVEIVWF</sequence>
<gene>
    <name evidence="2" type="ORF">N7532_011096</name>
</gene>
<accession>A0A9W9EHT6</accession>
<organism evidence="2 3">
    <name type="scientific">Penicillium argentinense</name>
    <dbReference type="NCBI Taxonomy" id="1131581"/>
    <lineage>
        <taxon>Eukaryota</taxon>
        <taxon>Fungi</taxon>
        <taxon>Dikarya</taxon>
        <taxon>Ascomycota</taxon>
        <taxon>Pezizomycotina</taxon>
        <taxon>Eurotiomycetes</taxon>
        <taxon>Eurotiomycetidae</taxon>
        <taxon>Eurotiales</taxon>
        <taxon>Aspergillaceae</taxon>
        <taxon>Penicillium</taxon>
    </lineage>
</organism>
<feature type="region of interest" description="Disordered" evidence="1">
    <location>
        <begin position="322"/>
        <end position="342"/>
    </location>
</feature>